<name>A0ABP3DXQ3_9PSEU</name>
<evidence type="ECO:0000313" key="1">
    <source>
        <dbReference type="EMBL" id="GAA0243042.1"/>
    </source>
</evidence>
<dbReference type="SUPFAM" id="SSF69318">
    <property type="entry name" value="Integrin alpha N-terminal domain"/>
    <property type="match status" value="1"/>
</dbReference>
<gene>
    <name evidence="1" type="ORF">GCM10010492_47840</name>
</gene>
<dbReference type="Proteomes" id="UP001500416">
    <property type="component" value="Unassembled WGS sequence"/>
</dbReference>
<reference evidence="2" key="1">
    <citation type="journal article" date="2019" name="Int. J. Syst. Evol. Microbiol.">
        <title>The Global Catalogue of Microorganisms (GCM) 10K type strain sequencing project: providing services to taxonomists for standard genome sequencing and annotation.</title>
        <authorList>
            <consortium name="The Broad Institute Genomics Platform"/>
            <consortium name="The Broad Institute Genome Sequencing Center for Infectious Disease"/>
            <person name="Wu L."/>
            <person name="Ma J."/>
        </authorList>
    </citation>
    <scope>NUCLEOTIDE SEQUENCE [LARGE SCALE GENOMIC DNA]</scope>
    <source>
        <strain evidence="2">JCM 3380</strain>
    </source>
</reference>
<sequence>MTLAEMIGNGLCHSFSGDGRLDILARSESTGDLYLVPHSGRFRGTGTYGEPVKIAENFHHLRNHYMVRTIDIDGSGRAHVLALSTLKYNPFEGVFLYPNKGLNGLDTLGEPIKISGRRADRRWETMAIGSLGEGPDVMFGREQDQGGVHAFFSQGEVVESETYDRTPHPMVTVDVADFPWTLADITRTGRPDLLVVRANGDLDAYEFGPGTLTNGEAFAHQGTWHTIRRDWDAKVFAVTDVDLDGNPDLLALTEDGTLLAYVHSGKFDPDNPEATYAAEPEVVATGWQDFNSIS</sequence>
<dbReference type="InterPro" id="IPR028994">
    <property type="entry name" value="Integrin_alpha_N"/>
</dbReference>
<evidence type="ECO:0000313" key="2">
    <source>
        <dbReference type="Proteomes" id="UP001500416"/>
    </source>
</evidence>
<protein>
    <recommendedName>
        <fullName evidence="3">VCBS repeat-containing protein</fullName>
    </recommendedName>
</protein>
<dbReference type="EMBL" id="BAAABU010000011">
    <property type="protein sequence ID" value="GAA0243042.1"/>
    <property type="molecule type" value="Genomic_DNA"/>
</dbReference>
<comment type="caution">
    <text evidence="1">The sequence shown here is derived from an EMBL/GenBank/DDBJ whole genome shotgun (WGS) entry which is preliminary data.</text>
</comment>
<keyword evidence="2" id="KW-1185">Reference proteome</keyword>
<accession>A0ABP3DXQ3</accession>
<proteinExistence type="predicted"/>
<organism evidence="1 2">
    <name type="scientific">Saccharothrix mutabilis subsp. mutabilis</name>
    <dbReference type="NCBI Taxonomy" id="66855"/>
    <lineage>
        <taxon>Bacteria</taxon>
        <taxon>Bacillati</taxon>
        <taxon>Actinomycetota</taxon>
        <taxon>Actinomycetes</taxon>
        <taxon>Pseudonocardiales</taxon>
        <taxon>Pseudonocardiaceae</taxon>
        <taxon>Saccharothrix</taxon>
    </lineage>
</organism>
<evidence type="ECO:0008006" key="3">
    <source>
        <dbReference type="Google" id="ProtNLM"/>
    </source>
</evidence>